<evidence type="ECO:0000313" key="2">
    <source>
        <dbReference type="Proteomes" id="UP000008144"/>
    </source>
</evidence>
<organism evidence="1 2">
    <name type="scientific">Ciona intestinalis</name>
    <name type="common">Transparent sea squirt</name>
    <name type="synonym">Ascidia intestinalis</name>
    <dbReference type="NCBI Taxonomy" id="7719"/>
    <lineage>
        <taxon>Eukaryota</taxon>
        <taxon>Metazoa</taxon>
        <taxon>Chordata</taxon>
        <taxon>Tunicata</taxon>
        <taxon>Ascidiacea</taxon>
        <taxon>Phlebobranchia</taxon>
        <taxon>Cionidae</taxon>
        <taxon>Ciona</taxon>
    </lineage>
</organism>
<proteinExistence type="predicted"/>
<evidence type="ECO:0000313" key="1">
    <source>
        <dbReference type="Ensembl" id="ENSCINP00000026432.2"/>
    </source>
</evidence>
<dbReference type="AlphaFoldDB" id="F6ZV94"/>
<dbReference type="InParanoid" id="F6ZV94"/>
<reference evidence="1" key="2">
    <citation type="journal article" date="2008" name="Genome Biol.">
        <title>Improved genome assembly and evidence-based global gene model set for the chordate Ciona intestinalis: new insight into intron and operon populations.</title>
        <authorList>
            <person name="Satou Y."/>
            <person name="Mineta K."/>
            <person name="Ogasawara M."/>
            <person name="Sasakura Y."/>
            <person name="Shoguchi E."/>
            <person name="Ueno K."/>
            <person name="Yamada L."/>
            <person name="Matsumoto J."/>
            <person name="Wasserscheid J."/>
            <person name="Dewar K."/>
            <person name="Wiley G.B."/>
            <person name="Macmil S.L."/>
            <person name="Roe B.A."/>
            <person name="Zeller R.W."/>
            <person name="Hastings K.E."/>
            <person name="Lemaire P."/>
            <person name="Lindquist E."/>
            <person name="Endo T."/>
            <person name="Hotta K."/>
            <person name="Inaba K."/>
        </authorList>
    </citation>
    <scope>NUCLEOTIDE SEQUENCE [LARGE SCALE GENOMIC DNA]</scope>
    <source>
        <strain evidence="1">wild type</strain>
    </source>
</reference>
<protein>
    <submittedName>
        <fullName evidence="1">Uncharacterized protein</fullName>
    </submittedName>
</protein>
<dbReference type="Proteomes" id="UP000008144">
    <property type="component" value="Chromosome 14"/>
</dbReference>
<reference evidence="2" key="1">
    <citation type="journal article" date="2002" name="Science">
        <title>The draft genome of Ciona intestinalis: insights into chordate and vertebrate origins.</title>
        <authorList>
            <person name="Dehal P."/>
            <person name="Satou Y."/>
            <person name="Campbell R.K."/>
            <person name="Chapman J."/>
            <person name="Degnan B."/>
            <person name="De Tomaso A."/>
            <person name="Davidson B."/>
            <person name="Di Gregorio A."/>
            <person name="Gelpke M."/>
            <person name="Goodstein D.M."/>
            <person name="Harafuji N."/>
            <person name="Hastings K.E."/>
            <person name="Ho I."/>
            <person name="Hotta K."/>
            <person name="Huang W."/>
            <person name="Kawashima T."/>
            <person name="Lemaire P."/>
            <person name="Martinez D."/>
            <person name="Meinertzhagen I.A."/>
            <person name="Necula S."/>
            <person name="Nonaka M."/>
            <person name="Putnam N."/>
            <person name="Rash S."/>
            <person name="Saiga H."/>
            <person name="Satake M."/>
            <person name="Terry A."/>
            <person name="Yamada L."/>
            <person name="Wang H.G."/>
            <person name="Awazu S."/>
            <person name="Azumi K."/>
            <person name="Boore J."/>
            <person name="Branno M."/>
            <person name="Chin-Bow S."/>
            <person name="DeSantis R."/>
            <person name="Doyle S."/>
            <person name="Francino P."/>
            <person name="Keys D.N."/>
            <person name="Haga S."/>
            <person name="Hayashi H."/>
            <person name="Hino K."/>
            <person name="Imai K.S."/>
            <person name="Inaba K."/>
            <person name="Kano S."/>
            <person name="Kobayashi K."/>
            <person name="Kobayashi M."/>
            <person name="Lee B.I."/>
            <person name="Makabe K.W."/>
            <person name="Manohar C."/>
            <person name="Matassi G."/>
            <person name="Medina M."/>
            <person name="Mochizuki Y."/>
            <person name="Mount S."/>
            <person name="Morishita T."/>
            <person name="Miura S."/>
            <person name="Nakayama A."/>
            <person name="Nishizaka S."/>
            <person name="Nomoto H."/>
            <person name="Ohta F."/>
            <person name="Oishi K."/>
            <person name="Rigoutsos I."/>
            <person name="Sano M."/>
            <person name="Sasaki A."/>
            <person name="Sasakura Y."/>
            <person name="Shoguchi E."/>
            <person name="Shin-i T."/>
            <person name="Spagnuolo A."/>
            <person name="Stainier D."/>
            <person name="Suzuki M.M."/>
            <person name="Tassy O."/>
            <person name="Takatori N."/>
            <person name="Tokuoka M."/>
            <person name="Yagi K."/>
            <person name="Yoshizaki F."/>
            <person name="Wada S."/>
            <person name="Zhang C."/>
            <person name="Hyatt P.D."/>
            <person name="Larimer F."/>
            <person name="Detter C."/>
            <person name="Doggett N."/>
            <person name="Glavina T."/>
            <person name="Hawkins T."/>
            <person name="Richardson P."/>
            <person name="Lucas S."/>
            <person name="Kohara Y."/>
            <person name="Levine M."/>
            <person name="Satoh N."/>
            <person name="Rokhsar D.S."/>
        </authorList>
    </citation>
    <scope>NUCLEOTIDE SEQUENCE [LARGE SCALE GENOMIC DNA]</scope>
</reference>
<dbReference type="EMBL" id="EAAA01001171">
    <property type="status" value="NOT_ANNOTATED_CDS"/>
    <property type="molecule type" value="Genomic_DNA"/>
</dbReference>
<reference evidence="1" key="3">
    <citation type="submission" date="2025-08" db="UniProtKB">
        <authorList>
            <consortium name="Ensembl"/>
        </authorList>
    </citation>
    <scope>IDENTIFICATION</scope>
</reference>
<accession>F6ZV94</accession>
<sequence>MLLLVLMILQKKLLKISKNNLIYKGLLQMVKRSFQLKTLRMWLQKTRFPLTTMAMLMNHSNWCLPKIQRDQHQTHLR</sequence>
<dbReference type="HOGENOM" id="CLU_2637334_0_0_1"/>
<dbReference type="Ensembl" id="ENSCINT00000026678.2">
    <property type="protein sequence ID" value="ENSCINP00000026432.2"/>
    <property type="gene ID" value="ENSCING00000014688.2"/>
</dbReference>
<keyword evidence="2" id="KW-1185">Reference proteome</keyword>
<name>F6ZV94_CIOIN</name>
<reference evidence="1" key="4">
    <citation type="submission" date="2025-09" db="UniProtKB">
        <authorList>
            <consortium name="Ensembl"/>
        </authorList>
    </citation>
    <scope>IDENTIFICATION</scope>
</reference>